<evidence type="ECO:0000313" key="3">
    <source>
        <dbReference type="WBParaSite" id="HPLM_0001604201-mRNA-1"/>
    </source>
</evidence>
<reference evidence="1 2" key="2">
    <citation type="submission" date="2018-11" db="EMBL/GenBank/DDBJ databases">
        <authorList>
            <consortium name="Pathogen Informatics"/>
        </authorList>
    </citation>
    <scope>NUCLEOTIDE SEQUENCE [LARGE SCALE GENOMIC DNA]</scope>
    <source>
        <strain evidence="1 2">MHpl1</strain>
    </source>
</reference>
<dbReference type="AlphaFoldDB" id="A0A0N4WWB9"/>
<protein>
    <submittedName>
        <fullName evidence="3">CC domain-containing protein</fullName>
    </submittedName>
</protein>
<sequence length="207" mass="22549">MGVQSKQFASAHRRVVKSINKSFFRLLCIIGSAIQRNIIIGFEKKCGCVQIVYLGTAQYQCQCGEAPISGPSSAQYQCNCHGNQQQYPALINDAPVVTPAPEVTETYPPITYAPELPPVEAPAVIADAPQQHQASPQYPLTTSCMVYVGVPSSPCVCLPQYDQCTQNICCLKAKFRSHKSAASSAKEPSTVDMLMNILHKIKTKLND</sequence>
<dbReference type="EMBL" id="UZAF01019240">
    <property type="protein sequence ID" value="VDO58620.1"/>
    <property type="molecule type" value="Genomic_DNA"/>
</dbReference>
<dbReference type="OrthoDB" id="5868900at2759"/>
<accession>A0A0N4WWB9</accession>
<organism evidence="3">
    <name type="scientific">Haemonchus placei</name>
    <name type="common">Barber's pole worm</name>
    <dbReference type="NCBI Taxonomy" id="6290"/>
    <lineage>
        <taxon>Eukaryota</taxon>
        <taxon>Metazoa</taxon>
        <taxon>Ecdysozoa</taxon>
        <taxon>Nematoda</taxon>
        <taxon>Chromadorea</taxon>
        <taxon>Rhabditida</taxon>
        <taxon>Rhabditina</taxon>
        <taxon>Rhabditomorpha</taxon>
        <taxon>Strongyloidea</taxon>
        <taxon>Trichostrongylidae</taxon>
        <taxon>Haemonchus</taxon>
    </lineage>
</organism>
<keyword evidence="2" id="KW-1185">Reference proteome</keyword>
<evidence type="ECO:0000313" key="2">
    <source>
        <dbReference type="Proteomes" id="UP000268014"/>
    </source>
</evidence>
<name>A0A0N4WWB9_HAEPC</name>
<gene>
    <name evidence="1" type="ORF">HPLM_LOCUS16034</name>
</gene>
<reference evidence="3" key="1">
    <citation type="submission" date="2017-02" db="UniProtKB">
        <authorList>
            <consortium name="WormBaseParasite"/>
        </authorList>
    </citation>
    <scope>IDENTIFICATION</scope>
</reference>
<dbReference type="Proteomes" id="UP000268014">
    <property type="component" value="Unassembled WGS sequence"/>
</dbReference>
<dbReference type="WBParaSite" id="HPLM_0001604201-mRNA-1">
    <property type="protein sequence ID" value="HPLM_0001604201-mRNA-1"/>
    <property type="gene ID" value="HPLM_0001604201"/>
</dbReference>
<proteinExistence type="predicted"/>
<dbReference type="STRING" id="6290.A0A0N4WWB9"/>
<evidence type="ECO:0000313" key="1">
    <source>
        <dbReference type="EMBL" id="VDO58620.1"/>
    </source>
</evidence>